<dbReference type="OrthoDB" id="2128042at2759"/>
<organism evidence="3 4">
    <name type="scientific">Metarhizium brunneum</name>
    <dbReference type="NCBI Taxonomy" id="500148"/>
    <lineage>
        <taxon>Eukaryota</taxon>
        <taxon>Fungi</taxon>
        <taxon>Dikarya</taxon>
        <taxon>Ascomycota</taxon>
        <taxon>Pezizomycotina</taxon>
        <taxon>Sordariomycetes</taxon>
        <taxon>Hypocreomycetidae</taxon>
        <taxon>Hypocreales</taxon>
        <taxon>Clavicipitaceae</taxon>
        <taxon>Metarhizium</taxon>
    </lineage>
</organism>
<evidence type="ECO:0000313" key="3">
    <source>
        <dbReference type="EMBL" id="QLI68134.1"/>
    </source>
</evidence>
<feature type="compositionally biased region" description="Polar residues" evidence="1">
    <location>
        <begin position="423"/>
        <end position="433"/>
    </location>
</feature>
<dbReference type="PANTHER" id="PTHR36424:SF1">
    <property type="entry name" value="LOW AFFINITY K(+) TRANSPORTER 1-RELATED"/>
    <property type="match status" value="1"/>
</dbReference>
<keyword evidence="2" id="KW-0812">Transmembrane</keyword>
<reference evidence="3 4" key="1">
    <citation type="submission" date="2020-07" db="EMBL/GenBank/DDBJ databases">
        <title>Telomere length de novo assembly of all 7 chromosomes of the fungus, Metarhizium brunneum, using a novel assembly pipeline.</title>
        <authorList>
            <person name="Saud z."/>
            <person name="Kortsinoglou A."/>
            <person name="Kouvelis V.N."/>
            <person name="Butt T.M."/>
        </authorList>
    </citation>
    <scope>NUCLEOTIDE SEQUENCE [LARGE SCALE GENOMIC DNA]</scope>
    <source>
        <strain evidence="3 4">4556</strain>
    </source>
</reference>
<feature type="compositionally biased region" description="Low complexity" evidence="1">
    <location>
        <begin position="373"/>
        <end position="384"/>
    </location>
</feature>
<feature type="region of interest" description="Disordered" evidence="1">
    <location>
        <begin position="472"/>
        <end position="540"/>
    </location>
</feature>
<feature type="compositionally biased region" description="Polar residues" evidence="1">
    <location>
        <begin position="472"/>
        <end position="481"/>
    </location>
</feature>
<feature type="transmembrane region" description="Helical" evidence="2">
    <location>
        <begin position="40"/>
        <end position="63"/>
    </location>
</feature>
<dbReference type="GeneID" id="26239703"/>
<feature type="transmembrane region" description="Helical" evidence="2">
    <location>
        <begin position="83"/>
        <end position="101"/>
    </location>
</feature>
<keyword evidence="2" id="KW-1133">Transmembrane helix</keyword>
<dbReference type="GO" id="GO:0015079">
    <property type="term" value="F:potassium ion transmembrane transporter activity"/>
    <property type="evidence" value="ECO:0007669"/>
    <property type="project" value="InterPro"/>
</dbReference>
<dbReference type="AlphaFoldDB" id="A0A7D5UV81"/>
<dbReference type="Proteomes" id="UP000510686">
    <property type="component" value="Chromosome 2"/>
</dbReference>
<evidence type="ECO:0000256" key="1">
    <source>
        <dbReference type="SAM" id="MobiDB-lite"/>
    </source>
</evidence>
<proteinExistence type="predicted"/>
<evidence type="ECO:0000256" key="2">
    <source>
        <dbReference type="SAM" id="Phobius"/>
    </source>
</evidence>
<name>A0A7D5UV81_9HYPO</name>
<dbReference type="KEGG" id="mbrn:26239703"/>
<dbReference type="GO" id="GO:0005886">
    <property type="term" value="C:plasma membrane"/>
    <property type="evidence" value="ECO:0007669"/>
    <property type="project" value="InterPro"/>
</dbReference>
<feature type="region of interest" description="Disordered" evidence="1">
    <location>
        <begin position="362"/>
        <end position="385"/>
    </location>
</feature>
<dbReference type="EMBL" id="CP058933">
    <property type="protein sequence ID" value="QLI68134.1"/>
    <property type="molecule type" value="Genomic_DNA"/>
</dbReference>
<feature type="transmembrane region" description="Helical" evidence="2">
    <location>
        <begin position="230"/>
        <end position="255"/>
    </location>
</feature>
<dbReference type="PANTHER" id="PTHR36424">
    <property type="entry name" value="PHEROMONE-REGULATED MEMBRANE PROTEIN 6"/>
    <property type="match status" value="1"/>
</dbReference>
<keyword evidence="4" id="KW-1185">Reference proteome</keyword>
<gene>
    <name evidence="3" type="ORF">G6M90_00g037800</name>
</gene>
<protein>
    <recommendedName>
        <fullName evidence="5">Vacuolar membrane protein</fullName>
    </recommendedName>
</protein>
<dbReference type="Pfam" id="PF16944">
    <property type="entry name" value="KCH"/>
    <property type="match status" value="1"/>
</dbReference>
<evidence type="ECO:0000313" key="4">
    <source>
        <dbReference type="Proteomes" id="UP000510686"/>
    </source>
</evidence>
<feature type="region of interest" description="Disordered" evidence="1">
    <location>
        <begin position="416"/>
        <end position="445"/>
    </location>
</feature>
<dbReference type="RefSeq" id="XP_014547140.1">
    <property type="nucleotide sequence ID" value="XM_014691654.1"/>
</dbReference>
<feature type="region of interest" description="Disordered" evidence="1">
    <location>
        <begin position="578"/>
        <end position="603"/>
    </location>
</feature>
<sequence length="603" mass="66244">MGCASNRKKQTREFLDQKWDYINLQDFRAKGCGPGFAYGYLWFMLIISIAVYAVDSFTAVNLLAFDQWSSKIEPAIPFNVSKWIFSICILLSFVNLAFEGVRAFRVMRRGNVAECFLDSLAVRWESIRFGSGQGWRRFLVFAELTKSKKGSEYVALFTYFSFKSWIRVIFCSGPRQVVNALTLRSVYVAKLAPTATSVDGAILGFFDKVKVLASEDYQQAVILSGMCFTLVVWVFSALFLLMAVFFYVFFLFHWIPRADGGLSGYCERKVNKKLLRIVTTKVNKALAKGQADRFKAELELAKKSGEKVPYLDRAATLPTLPNVQPGMDDSLPRMPTGWQDEKATIVQMYASSLGSPGSIELSSIDGRRPMHRTGTSGSGSSYSSRAPLVSSAADMAYGPPQSLATGLPDFDLMSGMGPPARPGTSNSQRSFSNGRPGYGHVANGSTGIPLRTITASPALTERSLPAYPGLMRTQTNGSMGSNYGARPPTSRGNTDPMGFETSSLPYPQYNQYNPYDGLGGREMPAPSYGNSGGPPPPVRSVTGPAGQIVPHQEGAQYYPPQRNMTSPMPLRGYADGQPQGMSPGYHIEPYGYDVESQQNRGYY</sequence>
<feature type="compositionally biased region" description="Low complexity" evidence="1">
    <location>
        <begin position="505"/>
        <end position="515"/>
    </location>
</feature>
<evidence type="ECO:0008006" key="5">
    <source>
        <dbReference type="Google" id="ProtNLM"/>
    </source>
</evidence>
<dbReference type="InterPro" id="IPR031606">
    <property type="entry name" value="Kch1/2"/>
</dbReference>
<keyword evidence="2" id="KW-0472">Membrane</keyword>
<accession>A0A7D5UV81</accession>